<dbReference type="PIRSF" id="PIRSF000521">
    <property type="entry name" value="Transaminase_4ab_Lys_Orn"/>
    <property type="match status" value="1"/>
</dbReference>
<proteinExistence type="inferred from homology"/>
<evidence type="ECO:0000256" key="1">
    <source>
        <dbReference type="ARBA" id="ARBA00022576"/>
    </source>
</evidence>
<sequence>MSTTQDRSNVGQLSSADTAALFKEYVVPNYGRYPVSLVRGEGSRIWDAEGKEYLDFFPGWGCNLLGHCPDTIVSAVQEQIATLIHVPNSWLIEAQGQWAKLLSERSFGGQAFFCNSGTEANEAAIKLARLHTPPERYKIITFQGGFHGRTFGATSATAQPKYHEGIGPLLAGFSYAPFGDLEAVAQLIDEQTAAIMVEPIQGEGGVRIPPEGFLAGLRKLADEHDLLLIFDEVQTGCGRTGHWFGYQHFGVTPDILTLAKSLCGGVAGGALLTTKEIAPSLRPGMHAATFGGNPIAARAGIAAIEMIERDNLLENVSVLSDIFRERMLALKEECDLVQDVRVIGMMIGVELAIEGAPAVKACLERGLLINCTQGNVIRLLPAMNLTPEEVHQGCDILVDVIRNMAPAA</sequence>
<dbReference type="GO" id="GO:0005737">
    <property type="term" value="C:cytoplasm"/>
    <property type="evidence" value="ECO:0007669"/>
    <property type="project" value="UniProtKB-SubCell"/>
</dbReference>
<evidence type="ECO:0000313" key="6">
    <source>
        <dbReference type="EMBL" id="PQO47640.1"/>
    </source>
</evidence>
<keyword evidence="1 5" id="KW-0032">Aminotransferase</keyword>
<dbReference type="Gene3D" id="3.40.640.10">
    <property type="entry name" value="Type I PLP-dependent aspartate aminotransferase-like (Major domain)"/>
    <property type="match status" value="1"/>
</dbReference>
<dbReference type="PANTHER" id="PTHR11986">
    <property type="entry name" value="AMINOTRANSFERASE CLASS III"/>
    <property type="match status" value="1"/>
</dbReference>
<dbReference type="AlphaFoldDB" id="A0A2S8GTA5"/>
<dbReference type="OrthoDB" id="9816013at2"/>
<keyword evidence="5" id="KW-0963">Cytoplasm</keyword>
<dbReference type="Gene3D" id="3.90.1150.10">
    <property type="entry name" value="Aspartate Aminotransferase, domain 1"/>
    <property type="match status" value="1"/>
</dbReference>
<dbReference type="InterPro" id="IPR015422">
    <property type="entry name" value="PyrdxlP-dep_Trfase_small"/>
</dbReference>
<reference evidence="6 7" key="1">
    <citation type="submission" date="2018-02" db="EMBL/GenBank/DDBJ databases">
        <title>Comparative genomes isolates from brazilian mangrove.</title>
        <authorList>
            <person name="Araujo J.E."/>
            <person name="Taketani R.G."/>
            <person name="Silva M.C.P."/>
            <person name="Loureco M.V."/>
            <person name="Andreote F.D."/>
        </authorList>
    </citation>
    <scope>NUCLEOTIDE SEQUENCE [LARGE SCALE GENOMIC DNA]</scope>
    <source>
        <strain evidence="6 7">Nap-Phe MGV</strain>
    </source>
</reference>
<keyword evidence="5" id="KW-0055">Arginine biosynthesis</keyword>
<comment type="caution">
    <text evidence="6">The sequence shown here is derived from an EMBL/GenBank/DDBJ whole genome shotgun (WGS) entry which is preliminary data.</text>
</comment>
<comment type="cofactor">
    <cofactor evidence="5">
        <name>pyridoxal 5'-phosphate</name>
        <dbReference type="ChEBI" id="CHEBI:597326"/>
    </cofactor>
    <text evidence="5">Binds 1 pyridoxal phosphate per subunit.</text>
</comment>
<dbReference type="GO" id="GO:0006526">
    <property type="term" value="P:L-arginine biosynthetic process"/>
    <property type="evidence" value="ECO:0007669"/>
    <property type="project" value="UniProtKB-UniRule"/>
</dbReference>
<comment type="subcellular location">
    <subcellularLocation>
        <location evidence="5">Cytoplasm</location>
    </subcellularLocation>
</comment>
<keyword evidence="4 5" id="KW-0663">Pyridoxal phosphate</keyword>
<evidence type="ECO:0000313" key="7">
    <source>
        <dbReference type="Proteomes" id="UP000237819"/>
    </source>
</evidence>
<dbReference type="NCBIfam" id="NF002325">
    <property type="entry name" value="PRK01278.1"/>
    <property type="match status" value="1"/>
</dbReference>
<feature type="binding site" evidence="5">
    <location>
        <position position="289"/>
    </location>
    <ligand>
        <name>pyridoxal 5'-phosphate</name>
        <dbReference type="ChEBI" id="CHEBI:597326"/>
    </ligand>
</feature>
<dbReference type="EMBL" id="PUHZ01000004">
    <property type="protein sequence ID" value="PQO47640.1"/>
    <property type="molecule type" value="Genomic_DNA"/>
</dbReference>
<evidence type="ECO:0000256" key="3">
    <source>
        <dbReference type="ARBA" id="ARBA00022679"/>
    </source>
</evidence>
<comment type="pathway">
    <text evidence="5">Amino-acid biosynthesis; L-arginine biosynthesis; N(2)-acetyl-L-ornithine from L-glutamate: step 4/4.</text>
</comment>
<dbReference type="InterPro" id="IPR050103">
    <property type="entry name" value="Class-III_PLP-dep_AT"/>
</dbReference>
<gene>
    <name evidence="5" type="primary">argD</name>
    <name evidence="6" type="ORF">C5Y93_03000</name>
</gene>
<name>A0A2S8GTA5_9BACT</name>
<dbReference type="GO" id="GO:0030170">
    <property type="term" value="F:pyridoxal phosphate binding"/>
    <property type="evidence" value="ECO:0007669"/>
    <property type="project" value="InterPro"/>
</dbReference>
<comment type="subunit">
    <text evidence="5">Homodimer.</text>
</comment>
<protein>
    <recommendedName>
        <fullName evidence="5">Acetylornithine aminotransferase</fullName>
        <shortName evidence="5">ACOAT</shortName>
        <ecNumber evidence="5">2.6.1.11</ecNumber>
    </recommendedName>
</protein>
<dbReference type="SUPFAM" id="SSF53383">
    <property type="entry name" value="PLP-dependent transferases"/>
    <property type="match status" value="1"/>
</dbReference>
<dbReference type="PROSITE" id="PS00600">
    <property type="entry name" value="AA_TRANSFER_CLASS_3"/>
    <property type="match status" value="1"/>
</dbReference>
<dbReference type="Proteomes" id="UP000237819">
    <property type="component" value="Unassembled WGS sequence"/>
</dbReference>
<dbReference type="UniPathway" id="UPA00068">
    <property type="reaction ID" value="UER00109"/>
</dbReference>
<dbReference type="RefSeq" id="WP_105333900.1">
    <property type="nucleotide sequence ID" value="NZ_PUHZ01000004.1"/>
</dbReference>
<feature type="binding site" evidence="5">
    <location>
        <begin position="231"/>
        <end position="234"/>
    </location>
    <ligand>
        <name>pyridoxal 5'-phosphate</name>
        <dbReference type="ChEBI" id="CHEBI:597326"/>
    </ligand>
</feature>
<dbReference type="FunFam" id="3.40.640.10:FF:000004">
    <property type="entry name" value="Acetylornithine aminotransferase"/>
    <property type="match status" value="1"/>
</dbReference>
<dbReference type="GO" id="GO:0042802">
    <property type="term" value="F:identical protein binding"/>
    <property type="evidence" value="ECO:0007669"/>
    <property type="project" value="TreeGrafter"/>
</dbReference>
<organism evidence="6 7">
    <name type="scientific">Blastopirellula marina</name>
    <dbReference type="NCBI Taxonomy" id="124"/>
    <lineage>
        <taxon>Bacteria</taxon>
        <taxon>Pseudomonadati</taxon>
        <taxon>Planctomycetota</taxon>
        <taxon>Planctomycetia</taxon>
        <taxon>Pirellulales</taxon>
        <taxon>Pirellulaceae</taxon>
        <taxon>Blastopirellula</taxon>
    </lineage>
</organism>
<keyword evidence="3 5" id="KW-0808">Transferase</keyword>
<accession>A0A2S8GTA5</accession>
<dbReference type="Pfam" id="PF00202">
    <property type="entry name" value="Aminotran_3"/>
    <property type="match status" value="1"/>
</dbReference>
<dbReference type="EC" id="2.6.1.11" evidence="5"/>
<feature type="binding site" evidence="5">
    <location>
        <position position="149"/>
    </location>
    <ligand>
        <name>N(2)-acetyl-L-ornithine</name>
        <dbReference type="ChEBI" id="CHEBI:57805"/>
    </ligand>
</feature>
<dbReference type="GO" id="GO:0003992">
    <property type="term" value="F:N2-acetyl-L-ornithine:2-oxoglutarate 5-aminotransferase activity"/>
    <property type="evidence" value="ECO:0007669"/>
    <property type="project" value="UniProtKB-UniRule"/>
</dbReference>
<dbReference type="InterPro" id="IPR005814">
    <property type="entry name" value="Aminotrans_3"/>
</dbReference>
<dbReference type="InterPro" id="IPR015424">
    <property type="entry name" value="PyrdxlP-dep_Trfase"/>
</dbReference>
<dbReference type="InterPro" id="IPR049704">
    <property type="entry name" value="Aminotrans_3_PPA_site"/>
</dbReference>
<feature type="modified residue" description="N6-(pyridoxal phosphate)lysine" evidence="5">
    <location>
        <position position="260"/>
    </location>
</feature>
<keyword evidence="2 5" id="KW-0028">Amino-acid biosynthesis</keyword>
<comment type="catalytic activity">
    <reaction evidence="5">
        <text>N(2)-acetyl-L-ornithine + 2-oxoglutarate = N-acetyl-L-glutamate 5-semialdehyde + L-glutamate</text>
        <dbReference type="Rhea" id="RHEA:18049"/>
        <dbReference type="ChEBI" id="CHEBI:16810"/>
        <dbReference type="ChEBI" id="CHEBI:29123"/>
        <dbReference type="ChEBI" id="CHEBI:29985"/>
        <dbReference type="ChEBI" id="CHEBI:57805"/>
        <dbReference type="EC" id="2.6.1.11"/>
    </reaction>
</comment>
<evidence type="ECO:0000256" key="2">
    <source>
        <dbReference type="ARBA" id="ARBA00022605"/>
    </source>
</evidence>
<evidence type="ECO:0000256" key="4">
    <source>
        <dbReference type="ARBA" id="ARBA00022898"/>
    </source>
</evidence>
<comment type="miscellaneous">
    <text evidence="5">May also have succinyldiaminopimelate aminotransferase activity, thus carrying out the corresponding step in lysine biosynthesis.</text>
</comment>
<comment type="caution">
    <text evidence="5">Lacks conserved residue(s) required for the propagation of feature annotation.</text>
</comment>
<comment type="similarity">
    <text evidence="5">Belongs to the class-III pyridoxal-phosphate-dependent aminotransferase family. ArgD subfamily.</text>
</comment>
<evidence type="ECO:0000256" key="5">
    <source>
        <dbReference type="HAMAP-Rule" id="MF_01107"/>
    </source>
</evidence>
<dbReference type="PANTHER" id="PTHR11986:SF79">
    <property type="entry name" value="ACETYLORNITHINE AMINOTRANSFERASE, MITOCHONDRIAL"/>
    <property type="match status" value="1"/>
</dbReference>
<feature type="binding site" evidence="5">
    <location>
        <begin position="117"/>
        <end position="118"/>
    </location>
    <ligand>
        <name>pyridoxal 5'-phosphate</name>
        <dbReference type="ChEBI" id="CHEBI:597326"/>
    </ligand>
</feature>
<dbReference type="HAMAP" id="MF_01107">
    <property type="entry name" value="ArgD_aminotrans_3"/>
    <property type="match status" value="1"/>
</dbReference>
<dbReference type="InterPro" id="IPR004636">
    <property type="entry name" value="AcOrn/SuccOrn_fam"/>
</dbReference>
<dbReference type="NCBIfam" id="TIGR00707">
    <property type="entry name" value="argD"/>
    <property type="match status" value="1"/>
</dbReference>
<dbReference type="InterPro" id="IPR015421">
    <property type="entry name" value="PyrdxlP-dep_Trfase_major"/>
</dbReference>
<feature type="binding site" evidence="5">
    <location>
        <position position="146"/>
    </location>
    <ligand>
        <name>pyridoxal 5'-phosphate</name>
        <dbReference type="ChEBI" id="CHEBI:597326"/>
    </ligand>
</feature>
<dbReference type="CDD" id="cd00610">
    <property type="entry name" value="OAT_like"/>
    <property type="match status" value="1"/>
</dbReference>